<dbReference type="OrthoDB" id="9779910at2"/>
<dbReference type="InterPro" id="IPR000836">
    <property type="entry name" value="PRTase_dom"/>
</dbReference>
<organism evidence="4 5">
    <name type="scientific">Roseitalea porphyridii</name>
    <dbReference type="NCBI Taxonomy" id="1852022"/>
    <lineage>
        <taxon>Bacteria</taxon>
        <taxon>Pseudomonadati</taxon>
        <taxon>Pseudomonadota</taxon>
        <taxon>Alphaproteobacteria</taxon>
        <taxon>Hyphomicrobiales</taxon>
        <taxon>Ahrensiaceae</taxon>
        <taxon>Roseitalea</taxon>
    </lineage>
</organism>
<comment type="similarity">
    <text evidence="1">Belongs to the ComF/GntX family.</text>
</comment>
<proteinExistence type="inferred from homology"/>
<accession>A0A4P6V510</accession>
<dbReference type="EMBL" id="CP036532">
    <property type="protein sequence ID" value="QBK31904.1"/>
    <property type="molecule type" value="Genomic_DNA"/>
</dbReference>
<dbReference type="SUPFAM" id="SSF53271">
    <property type="entry name" value="PRTase-like"/>
    <property type="match status" value="1"/>
</dbReference>
<evidence type="ECO:0000313" key="4">
    <source>
        <dbReference type="EMBL" id="QBK31904.1"/>
    </source>
</evidence>
<evidence type="ECO:0000313" key="5">
    <source>
        <dbReference type="Proteomes" id="UP000293719"/>
    </source>
</evidence>
<dbReference type="AlphaFoldDB" id="A0A4P6V510"/>
<sequence>MEHSRPPATSPSWARPRQWARAAGRLAGSVLFPDSCLSCGRHVDRHGALCAACWPDIAFIEQPLCAISGLPFAHEFGGHMVSAEALANPPAYDRARSACVHTGVARQLVTRLKYNDRTDLGPWMARFMARAGRELLAETDIVVPVPLHWVRLWTRRFNQSAELARALSAQTGLTMDAGALVRRRRTRRQVGLTAKQRQTNVRGVFLVPDEKRIAIEGRNVLLVDDVLTTGATVEAAARTLRRAGAARIEVLTFSRVVPGRDDEGRRGR</sequence>
<evidence type="ECO:0000259" key="2">
    <source>
        <dbReference type="Pfam" id="PF00156"/>
    </source>
</evidence>
<dbReference type="Gene3D" id="3.40.50.2020">
    <property type="match status" value="1"/>
</dbReference>
<dbReference type="PANTHER" id="PTHR47505">
    <property type="entry name" value="DNA UTILIZATION PROTEIN YHGH"/>
    <property type="match status" value="1"/>
</dbReference>
<keyword evidence="5" id="KW-1185">Reference proteome</keyword>
<dbReference type="CDD" id="cd06223">
    <property type="entry name" value="PRTases_typeI"/>
    <property type="match status" value="1"/>
</dbReference>
<dbReference type="InterPro" id="IPR051910">
    <property type="entry name" value="ComF/GntX_DNA_util-trans"/>
</dbReference>
<dbReference type="InterPro" id="IPR029057">
    <property type="entry name" value="PRTase-like"/>
</dbReference>
<gene>
    <name evidence="4" type="ORF">E0E05_15680</name>
</gene>
<dbReference type="Pfam" id="PF00156">
    <property type="entry name" value="Pribosyltran"/>
    <property type="match status" value="1"/>
</dbReference>
<dbReference type="KEGG" id="rpod:E0E05_15680"/>
<dbReference type="PANTHER" id="PTHR47505:SF1">
    <property type="entry name" value="DNA UTILIZATION PROTEIN YHGH"/>
    <property type="match status" value="1"/>
</dbReference>
<reference evidence="4 5" key="1">
    <citation type="journal article" date="2017" name="Int. J. Syst. Evol. Microbiol.">
        <title>Roseitalea porphyridii gen. nov., sp. nov., isolated from a red alga, and reclassification of Hoeflea suaedae Chung et al. 2013 as Pseudohoeflea suaedae gen. nov., comb. nov.</title>
        <authorList>
            <person name="Hyeon J.W."/>
            <person name="Jeong S.E."/>
            <person name="Baek K."/>
            <person name="Jeon C.O."/>
        </authorList>
    </citation>
    <scope>NUCLEOTIDE SEQUENCE [LARGE SCALE GENOMIC DNA]</scope>
    <source>
        <strain evidence="4 5">MA7-20</strain>
    </source>
</reference>
<evidence type="ECO:0000259" key="3">
    <source>
        <dbReference type="Pfam" id="PF18912"/>
    </source>
</evidence>
<feature type="domain" description="Double zinc ribbon" evidence="3">
    <location>
        <begin position="30"/>
        <end position="75"/>
    </location>
</feature>
<dbReference type="InterPro" id="IPR044005">
    <property type="entry name" value="DZR_2"/>
</dbReference>
<dbReference type="Pfam" id="PF18912">
    <property type="entry name" value="DZR_2"/>
    <property type="match status" value="1"/>
</dbReference>
<evidence type="ECO:0000256" key="1">
    <source>
        <dbReference type="ARBA" id="ARBA00008007"/>
    </source>
</evidence>
<feature type="domain" description="Phosphoribosyltransferase" evidence="2">
    <location>
        <begin position="180"/>
        <end position="253"/>
    </location>
</feature>
<dbReference type="GeneID" id="90768747"/>
<dbReference type="Proteomes" id="UP000293719">
    <property type="component" value="Chromosome"/>
</dbReference>
<dbReference type="RefSeq" id="WP_131617552.1">
    <property type="nucleotide sequence ID" value="NZ_CP036532.1"/>
</dbReference>
<name>A0A4P6V510_9HYPH</name>
<protein>
    <submittedName>
        <fullName evidence="4">ComF family protein</fullName>
    </submittedName>
</protein>